<accession>A0A6A5KEL6</accession>
<dbReference type="EMBL" id="ML975302">
    <property type="protein sequence ID" value="KAF1834441.1"/>
    <property type="molecule type" value="Genomic_DNA"/>
</dbReference>
<reference evidence="8" key="1">
    <citation type="submission" date="2020-01" db="EMBL/GenBank/DDBJ databases">
        <authorList>
            <consortium name="DOE Joint Genome Institute"/>
            <person name="Haridas S."/>
            <person name="Albert R."/>
            <person name="Binder M."/>
            <person name="Bloem J."/>
            <person name="Labutti K."/>
            <person name="Salamov A."/>
            <person name="Andreopoulos B."/>
            <person name="Baker S.E."/>
            <person name="Barry K."/>
            <person name="Bills G."/>
            <person name="Bluhm B.H."/>
            <person name="Cannon C."/>
            <person name="Castanera R."/>
            <person name="Culley D.E."/>
            <person name="Daum C."/>
            <person name="Ezra D."/>
            <person name="Gonzalez J.B."/>
            <person name="Henrissat B."/>
            <person name="Kuo A."/>
            <person name="Liang C."/>
            <person name="Lipzen A."/>
            <person name="Lutzoni F."/>
            <person name="Magnuson J."/>
            <person name="Mondo S."/>
            <person name="Nolan M."/>
            <person name="Ohm R."/>
            <person name="Pangilinan J."/>
            <person name="Park H.-J."/>
            <person name="Ramirez L."/>
            <person name="Alfaro M."/>
            <person name="Sun H."/>
            <person name="Tritt A."/>
            <person name="Yoshinaga Y."/>
            <person name="Zwiers L.-H."/>
            <person name="Turgeon B.G."/>
            <person name="Goodwin S.B."/>
            <person name="Spatafora J.W."/>
            <person name="Crous P.W."/>
            <person name="Grigoriev I.V."/>
        </authorList>
    </citation>
    <scope>NUCLEOTIDE SEQUENCE</scope>
    <source>
        <strain evidence="8">P77</strain>
    </source>
</reference>
<evidence type="ECO:0000256" key="5">
    <source>
        <dbReference type="ARBA" id="ARBA00023242"/>
    </source>
</evidence>
<feature type="region of interest" description="Disordered" evidence="6">
    <location>
        <begin position="1"/>
        <end position="154"/>
    </location>
</feature>
<evidence type="ECO:0000256" key="1">
    <source>
        <dbReference type="ARBA" id="ARBA00004123"/>
    </source>
</evidence>
<comment type="subcellular location">
    <subcellularLocation>
        <location evidence="1">Nucleus</location>
    </subcellularLocation>
</comment>
<dbReference type="InterPro" id="IPR045127">
    <property type="entry name" value="TAF11-like"/>
</dbReference>
<dbReference type="AlphaFoldDB" id="A0A6A5KEL6"/>
<feature type="domain" description="TAFII28-like protein" evidence="7">
    <location>
        <begin position="163"/>
        <end position="231"/>
    </location>
</feature>
<dbReference type="PANTHER" id="PTHR13218">
    <property type="entry name" value="TRANSCRIPTION INITIATION FACTOR TFIID SUBUNIT 11-RELATED"/>
    <property type="match status" value="1"/>
</dbReference>
<dbReference type="GO" id="GO:0051123">
    <property type="term" value="P:RNA polymerase II preinitiation complex assembly"/>
    <property type="evidence" value="ECO:0007669"/>
    <property type="project" value="InterPro"/>
</dbReference>
<protein>
    <submittedName>
        <fullName evidence="8">TAFII28-domain-containing protein</fullName>
    </submittedName>
</protein>
<dbReference type="PANTHER" id="PTHR13218:SF8">
    <property type="entry name" value="TRANSCRIPTION INITIATION FACTOR TFIID SUBUNIT 11"/>
    <property type="match status" value="1"/>
</dbReference>
<evidence type="ECO:0000313" key="8">
    <source>
        <dbReference type="EMBL" id="KAF1834441.1"/>
    </source>
</evidence>
<evidence type="ECO:0000313" key="9">
    <source>
        <dbReference type="Proteomes" id="UP000800040"/>
    </source>
</evidence>
<evidence type="ECO:0000256" key="6">
    <source>
        <dbReference type="SAM" id="MobiDB-lite"/>
    </source>
</evidence>
<dbReference type="GO" id="GO:0005669">
    <property type="term" value="C:transcription factor TFIID complex"/>
    <property type="evidence" value="ECO:0007669"/>
    <property type="project" value="InterPro"/>
</dbReference>
<feature type="compositionally biased region" description="Polar residues" evidence="6">
    <location>
        <begin position="50"/>
        <end position="69"/>
    </location>
</feature>
<keyword evidence="4" id="KW-0804">Transcription</keyword>
<evidence type="ECO:0000256" key="4">
    <source>
        <dbReference type="ARBA" id="ARBA00023163"/>
    </source>
</evidence>
<keyword evidence="9" id="KW-1185">Reference proteome</keyword>
<dbReference type="SUPFAM" id="SSF47113">
    <property type="entry name" value="Histone-fold"/>
    <property type="match status" value="1"/>
</dbReference>
<keyword evidence="3" id="KW-0805">Transcription regulation</keyword>
<sequence>MASPPSIPQLNIPSSRKRSSISSHSGAPSKKRKPSNLRNAFSPDVESVGSPRQYSRSPSAESNITTSAINGVGGGGGGGGGGKKRRKKGGDSASVAGSSARGGKGADGRSALQGEDEDGEGEGEVEEDYGDDMGEEIGTAIEGGMTAEERRKQEKEYERMLEEYMTPAQAERYAIYRRIRLKRETVRKLVNQTLSQSVPQPIIIAVTSYSKTFIGELIDRALTVRDEWAAVNTHIPNPDLPGPILAQSLSRPSAHIKDERNRPTNSDIRSAGWYLDQVDRTQSLWQEVDEDAGLTGRLRACDKGALTPAHLREALRRYKRDRDGGGAGFAGLSLEGVERTMGRTGGRRLFR</sequence>
<name>A0A6A5KEL6_9PLEO</name>
<dbReference type="Pfam" id="PF04719">
    <property type="entry name" value="TAFII28"/>
    <property type="match status" value="1"/>
</dbReference>
<gene>
    <name evidence="8" type="ORF">BDW02DRAFT_569103</name>
</gene>
<dbReference type="CDD" id="cd08048">
    <property type="entry name" value="HFD_TAF11"/>
    <property type="match status" value="1"/>
</dbReference>
<feature type="compositionally biased region" description="Acidic residues" evidence="6">
    <location>
        <begin position="114"/>
        <end position="135"/>
    </location>
</feature>
<dbReference type="Proteomes" id="UP000800040">
    <property type="component" value="Unassembled WGS sequence"/>
</dbReference>
<dbReference type="InterPro" id="IPR009072">
    <property type="entry name" value="Histone-fold"/>
</dbReference>
<evidence type="ECO:0000259" key="7">
    <source>
        <dbReference type="Pfam" id="PF04719"/>
    </source>
</evidence>
<dbReference type="GO" id="GO:0016251">
    <property type="term" value="F:RNA polymerase II general transcription initiation factor activity"/>
    <property type="evidence" value="ECO:0007669"/>
    <property type="project" value="TreeGrafter"/>
</dbReference>
<dbReference type="Gene3D" id="1.10.20.10">
    <property type="entry name" value="Histone, subunit A"/>
    <property type="match status" value="1"/>
</dbReference>
<organism evidence="8 9">
    <name type="scientific">Decorospora gaudefroyi</name>
    <dbReference type="NCBI Taxonomy" id="184978"/>
    <lineage>
        <taxon>Eukaryota</taxon>
        <taxon>Fungi</taxon>
        <taxon>Dikarya</taxon>
        <taxon>Ascomycota</taxon>
        <taxon>Pezizomycotina</taxon>
        <taxon>Dothideomycetes</taxon>
        <taxon>Pleosporomycetidae</taxon>
        <taxon>Pleosporales</taxon>
        <taxon>Pleosporineae</taxon>
        <taxon>Pleosporaceae</taxon>
        <taxon>Decorospora</taxon>
    </lineage>
</organism>
<comment type="similarity">
    <text evidence="2">Belongs to the TAF11 family.</text>
</comment>
<proteinExistence type="inferred from homology"/>
<evidence type="ECO:0000256" key="2">
    <source>
        <dbReference type="ARBA" id="ARBA00009788"/>
    </source>
</evidence>
<dbReference type="OrthoDB" id="28335at2759"/>
<feature type="compositionally biased region" description="Gly residues" evidence="6">
    <location>
        <begin position="71"/>
        <end position="81"/>
    </location>
</feature>
<dbReference type="InterPro" id="IPR006809">
    <property type="entry name" value="TAFII28_dom"/>
</dbReference>
<keyword evidence="5" id="KW-0539">Nucleus</keyword>
<evidence type="ECO:0000256" key="3">
    <source>
        <dbReference type="ARBA" id="ARBA00023015"/>
    </source>
</evidence>
<dbReference type="GO" id="GO:0046982">
    <property type="term" value="F:protein heterodimerization activity"/>
    <property type="evidence" value="ECO:0007669"/>
    <property type="project" value="InterPro"/>
</dbReference>